<dbReference type="PROSITE" id="PS51649">
    <property type="entry name" value="NPH3"/>
    <property type="match status" value="1"/>
</dbReference>
<reference evidence="6" key="2">
    <citation type="submission" date="2019-10" db="EMBL/GenBank/DDBJ databases">
        <title>A de novo genome assembly of a pear dwarfing rootstock.</title>
        <authorList>
            <person name="Wang F."/>
            <person name="Wang J."/>
            <person name="Li S."/>
            <person name="Zhang Y."/>
            <person name="Fang M."/>
            <person name="Ma L."/>
            <person name="Zhao Y."/>
            <person name="Jiang S."/>
        </authorList>
    </citation>
    <scope>NUCLEOTIDE SEQUENCE [LARGE SCALE GENOMIC DNA]</scope>
</reference>
<keyword evidence="1" id="KW-0833">Ubl conjugation pathway</keyword>
<keyword evidence="6" id="KW-1185">Reference proteome</keyword>
<gene>
    <name evidence="5" type="ORF">D8674_013148</name>
</gene>
<protein>
    <submittedName>
        <fullName evidence="5">BTB/POZ domain-containing protein</fullName>
    </submittedName>
</protein>
<dbReference type="InterPro" id="IPR027443">
    <property type="entry name" value="IPNS-like_sf"/>
</dbReference>
<accession>A0A5N5GP03</accession>
<evidence type="ECO:0000256" key="1">
    <source>
        <dbReference type="ARBA" id="ARBA00022786"/>
    </source>
</evidence>
<dbReference type="OrthoDB" id="1751041at2759"/>
<dbReference type="AlphaFoldDB" id="A0A5N5GP03"/>
<dbReference type="UniPathway" id="UPA00143"/>
<comment type="caution">
    <text evidence="5">The sequence shown here is derived from an EMBL/GenBank/DDBJ whole genome shotgun (WGS) entry which is preliminary data.</text>
</comment>
<feature type="compositionally biased region" description="Polar residues" evidence="3">
    <location>
        <begin position="1"/>
        <end position="10"/>
    </location>
</feature>
<dbReference type="InterPro" id="IPR027356">
    <property type="entry name" value="NPH3_dom"/>
</dbReference>
<dbReference type="InterPro" id="IPR043454">
    <property type="entry name" value="NPH3/RPT2-like"/>
</dbReference>
<organism evidence="5 6">
    <name type="scientific">Pyrus ussuriensis x Pyrus communis</name>
    <dbReference type="NCBI Taxonomy" id="2448454"/>
    <lineage>
        <taxon>Eukaryota</taxon>
        <taxon>Viridiplantae</taxon>
        <taxon>Streptophyta</taxon>
        <taxon>Embryophyta</taxon>
        <taxon>Tracheophyta</taxon>
        <taxon>Spermatophyta</taxon>
        <taxon>Magnoliopsida</taxon>
        <taxon>eudicotyledons</taxon>
        <taxon>Gunneridae</taxon>
        <taxon>Pentapetalae</taxon>
        <taxon>rosids</taxon>
        <taxon>fabids</taxon>
        <taxon>Rosales</taxon>
        <taxon>Rosaceae</taxon>
        <taxon>Amygdaloideae</taxon>
        <taxon>Maleae</taxon>
        <taxon>Pyrus</taxon>
    </lineage>
</organism>
<comment type="similarity">
    <text evidence="2">Belongs to the NPH3 family.</text>
</comment>
<dbReference type="Gene3D" id="2.60.120.330">
    <property type="entry name" value="B-lactam Antibiotic, Isopenicillin N Synthase, Chain"/>
    <property type="match status" value="1"/>
</dbReference>
<name>A0A5N5GP03_9ROSA</name>
<dbReference type="Pfam" id="PF03000">
    <property type="entry name" value="NPH3"/>
    <property type="match status" value="1"/>
</dbReference>
<dbReference type="Proteomes" id="UP000327157">
    <property type="component" value="Chromosome 15"/>
</dbReference>
<sequence>MLSFSIPSTDRTNHHPQPTFPSSTYSDPTRPAATWFGPQSDKPAETGAPSTLPITALVSVRGVRQPDVGEGRHRFGLERLLRPPYSPPRAPGPYALARFSRGLPTGGIRVQRSNSFAGAGAAGTGVGKPGAITLLVQDEVGRLEVLKDGDWVPVKPLGGDAIVVLLADQTEIITNGKRRRRSKHADSWLEDLVVLSLPLFKRLTSAMKSGDLSLEMVETWLMHYAKKYIPGISRTNRKPSSSSSGVAIATTAAASSGLASESQQRELLEIIISNLPLEKSSRPSTVTRFLFGLLRTANILNASDACKAALEKKIAKLTPATMVKIGEELQ</sequence>
<evidence type="ECO:0000313" key="6">
    <source>
        <dbReference type="Proteomes" id="UP000327157"/>
    </source>
</evidence>
<reference evidence="5 6" key="1">
    <citation type="submission" date="2019-09" db="EMBL/GenBank/DDBJ databases">
        <authorList>
            <person name="Ou C."/>
        </authorList>
    </citation>
    <scope>NUCLEOTIDE SEQUENCE [LARGE SCALE GENOMIC DNA]</scope>
    <source>
        <strain evidence="5">S2</strain>
        <tissue evidence="5">Leaf</tissue>
    </source>
</reference>
<dbReference type="PANTHER" id="PTHR32370">
    <property type="entry name" value="OS12G0117600 PROTEIN"/>
    <property type="match status" value="1"/>
</dbReference>
<evidence type="ECO:0000256" key="3">
    <source>
        <dbReference type="SAM" id="MobiDB-lite"/>
    </source>
</evidence>
<dbReference type="EMBL" id="SMOL01000401">
    <property type="protein sequence ID" value="KAB2617279.1"/>
    <property type="molecule type" value="Genomic_DNA"/>
</dbReference>
<evidence type="ECO:0000259" key="4">
    <source>
        <dbReference type="PROSITE" id="PS51649"/>
    </source>
</evidence>
<dbReference type="SUPFAM" id="SSF51197">
    <property type="entry name" value="Clavaminate synthase-like"/>
    <property type="match status" value="1"/>
</dbReference>
<proteinExistence type="inferred from homology"/>
<reference evidence="5 6" key="3">
    <citation type="submission" date="2019-11" db="EMBL/GenBank/DDBJ databases">
        <title>A de novo genome assembly of a pear dwarfing rootstock.</title>
        <authorList>
            <person name="Wang F."/>
            <person name="Wang J."/>
            <person name="Li S."/>
            <person name="Zhang Y."/>
            <person name="Fang M."/>
            <person name="Ma L."/>
            <person name="Zhao Y."/>
            <person name="Jiang S."/>
        </authorList>
    </citation>
    <scope>NUCLEOTIDE SEQUENCE [LARGE SCALE GENOMIC DNA]</scope>
    <source>
        <strain evidence="5">S2</strain>
        <tissue evidence="5">Leaf</tissue>
    </source>
</reference>
<feature type="domain" description="NPH3" evidence="4">
    <location>
        <begin position="186"/>
        <end position="330"/>
    </location>
</feature>
<evidence type="ECO:0000256" key="2">
    <source>
        <dbReference type="PROSITE-ProRule" id="PRU00982"/>
    </source>
</evidence>
<dbReference type="Pfam" id="PF03171">
    <property type="entry name" value="2OG-FeII_Oxy"/>
    <property type="match status" value="1"/>
</dbReference>
<dbReference type="GO" id="GO:0016567">
    <property type="term" value="P:protein ubiquitination"/>
    <property type="evidence" value="ECO:0007669"/>
    <property type="project" value="UniProtKB-UniPathway"/>
</dbReference>
<dbReference type="InterPro" id="IPR044861">
    <property type="entry name" value="IPNS-like_FE2OG_OXY"/>
</dbReference>
<feature type="region of interest" description="Disordered" evidence="3">
    <location>
        <begin position="1"/>
        <end position="50"/>
    </location>
</feature>
<evidence type="ECO:0000313" key="5">
    <source>
        <dbReference type="EMBL" id="KAB2617279.1"/>
    </source>
</evidence>